<dbReference type="Proteomes" id="UP001229955">
    <property type="component" value="Chromosome"/>
</dbReference>
<evidence type="ECO:0000313" key="5">
    <source>
        <dbReference type="Proteomes" id="UP001229955"/>
    </source>
</evidence>
<reference evidence="3" key="1">
    <citation type="submission" date="2023-07" db="EMBL/GenBank/DDBJ databases">
        <authorList>
            <person name="Haufschild T."/>
            <person name="Kallscheuer N."/>
            <person name="Hammer J."/>
            <person name="Kohn T."/>
            <person name="Kabuu M."/>
            <person name="Jogler M."/>
            <person name="Wohfarth N."/>
            <person name="Heuer A."/>
            <person name="Rohde M."/>
            <person name="van Teeseling M.C.F."/>
            <person name="Jogler C."/>
        </authorList>
    </citation>
    <scope>NUCLEOTIDE SEQUENCE</scope>
    <source>
        <strain evidence="3">Strain 138</strain>
        <strain evidence="4">Strain 318</strain>
    </source>
</reference>
<dbReference type="EMBL" id="CP130613">
    <property type="protein sequence ID" value="WKW15283.1"/>
    <property type="molecule type" value="Genomic_DNA"/>
</dbReference>
<dbReference type="Gene3D" id="2.40.50.100">
    <property type="match status" value="1"/>
</dbReference>
<keyword evidence="1" id="KW-0092">Biotin</keyword>
<dbReference type="PANTHER" id="PTHR45266">
    <property type="entry name" value="OXALOACETATE DECARBOXYLASE ALPHA CHAIN"/>
    <property type="match status" value="1"/>
</dbReference>
<sequence length="167" mass="17692">MKYIVEIAGDRHELDLIDGQASYAGQSAAAALLEVPGSPVHVVNIGGKQYQAVVKREGPKGRYVLWIDGWRFELDALDERARAIRDLSAAAAGAQGPAPVVAPMPGLIVRVHVQPGDRVEAGQPVVVMEAMKMENELRAQVAGTVKAVHAQAGKAVEKGTVLVELEG</sequence>
<dbReference type="AlphaFoldDB" id="A0AA49JUR9"/>
<dbReference type="FunFam" id="2.40.50.100:FF:000003">
    <property type="entry name" value="Acetyl-CoA carboxylase biotin carboxyl carrier protein"/>
    <property type="match status" value="1"/>
</dbReference>
<dbReference type="EMBL" id="CP130612">
    <property type="protein sequence ID" value="WKW12376.1"/>
    <property type="molecule type" value="Genomic_DNA"/>
</dbReference>
<dbReference type="Pfam" id="PF00364">
    <property type="entry name" value="Biotin_lipoyl"/>
    <property type="match status" value="1"/>
</dbReference>
<keyword evidence="5" id="KW-1185">Reference proteome</keyword>
<dbReference type="InterPro" id="IPR050709">
    <property type="entry name" value="Biotin_Carboxyl_Carrier/Decarb"/>
</dbReference>
<dbReference type="CDD" id="cd06850">
    <property type="entry name" value="biotinyl_domain"/>
    <property type="match status" value="1"/>
</dbReference>
<evidence type="ECO:0000313" key="3">
    <source>
        <dbReference type="EMBL" id="WKW12376.1"/>
    </source>
</evidence>
<dbReference type="InterPro" id="IPR000089">
    <property type="entry name" value="Biotin_lipoyl"/>
</dbReference>
<accession>A0AA49JUR9</accession>
<feature type="domain" description="Lipoyl-binding" evidence="2">
    <location>
        <begin position="91"/>
        <end position="166"/>
    </location>
</feature>
<evidence type="ECO:0000313" key="4">
    <source>
        <dbReference type="EMBL" id="WKW15283.1"/>
    </source>
</evidence>
<dbReference type="SUPFAM" id="SSF51230">
    <property type="entry name" value="Single hybrid motif"/>
    <property type="match status" value="1"/>
</dbReference>
<dbReference type="RefSeq" id="WP_367885252.1">
    <property type="nucleotide sequence ID" value="NZ_CP130612.1"/>
</dbReference>
<organism evidence="3">
    <name type="scientific">Pseudogemmatithrix spongiicola</name>
    <dbReference type="NCBI Taxonomy" id="3062599"/>
    <lineage>
        <taxon>Bacteria</taxon>
        <taxon>Pseudomonadati</taxon>
        <taxon>Gemmatimonadota</taxon>
        <taxon>Gemmatimonadia</taxon>
        <taxon>Gemmatimonadales</taxon>
        <taxon>Gemmatimonadaceae</taxon>
        <taxon>Pseudogemmatithrix</taxon>
    </lineage>
</organism>
<evidence type="ECO:0000259" key="2">
    <source>
        <dbReference type="PROSITE" id="PS50968"/>
    </source>
</evidence>
<dbReference type="PROSITE" id="PS50968">
    <property type="entry name" value="BIOTINYL_LIPOYL"/>
    <property type="match status" value="1"/>
</dbReference>
<proteinExistence type="predicted"/>
<name>A0AA49JUR9_9BACT</name>
<protein>
    <submittedName>
        <fullName evidence="3">Acetyl-CoA carboxylase biotin carboxyl carrier protein subunit</fullName>
    </submittedName>
</protein>
<dbReference type="KEGG" id="pspc:Strain318_001660"/>
<evidence type="ECO:0000256" key="1">
    <source>
        <dbReference type="ARBA" id="ARBA00023267"/>
    </source>
</evidence>
<dbReference type="InterPro" id="IPR001882">
    <property type="entry name" value="Biotin_BS"/>
</dbReference>
<gene>
    <name evidence="3" type="ORF">Strain138_001661</name>
    <name evidence="4" type="ORF">Strain318_001660</name>
</gene>
<dbReference type="InterPro" id="IPR011053">
    <property type="entry name" value="Single_hybrid_motif"/>
</dbReference>
<dbReference type="PROSITE" id="PS00188">
    <property type="entry name" value="BIOTIN"/>
    <property type="match status" value="1"/>
</dbReference>
<accession>A0AA49Q738</accession>
<dbReference type="PANTHER" id="PTHR45266:SF3">
    <property type="entry name" value="OXALOACETATE DECARBOXYLASE ALPHA CHAIN"/>
    <property type="match status" value="1"/>
</dbReference>